<evidence type="ECO:0000256" key="1">
    <source>
        <dbReference type="ARBA" id="ARBA00022553"/>
    </source>
</evidence>
<accession>A0A0D2JIS5</accession>
<evidence type="ECO:0000256" key="2">
    <source>
        <dbReference type="ARBA" id="ARBA00023012"/>
    </source>
</evidence>
<dbReference type="GO" id="GO:0032993">
    <property type="term" value="C:protein-DNA complex"/>
    <property type="evidence" value="ECO:0007669"/>
    <property type="project" value="TreeGrafter"/>
</dbReference>
<dbReference type="Gene3D" id="3.40.50.2300">
    <property type="match status" value="1"/>
</dbReference>
<feature type="modified residue" description="4-aspartylphosphate" evidence="6">
    <location>
        <position position="57"/>
    </location>
</feature>
<sequence>MVKPSVLLVDDEAPFVETMAKRLDKRGVSVSVALSGPEALKIIDDGGPSKIDVVILDVKMPGMDGLETLAAIKAEHPTLEVIMLTGHATVESAIEGMKRGAFDYLMKPCDMEVLISKVEEACRKKRLHEAKILEARAQMIALRRGD</sequence>
<dbReference type="PROSITE" id="PS50110">
    <property type="entry name" value="RESPONSE_REGULATORY"/>
    <property type="match status" value="1"/>
</dbReference>
<dbReference type="OrthoDB" id="9788090at2"/>
<dbReference type="SUPFAM" id="SSF52172">
    <property type="entry name" value="CheY-like"/>
    <property type="match status" value="1"/>
</dbReference>
<dbReference type="PANTHER" id="PTHR48111:SF40">
    <property type="entry name" value="PHOSPHATE REGULON TRANSCRIPTIONAL REGULATORY PROTEIN PHOB"/>
    <property type="match status" value="1"/>
</dbReference>
<dbReference type="Pfam" id="PF00072">
    <property type="entry name" value="Response_reg"/>
    <property type="match status" value="1"/>
</dbReference>
<keyword evidence="1 6" id="KW-0597">Phosphoprotein</keyword>
<comment type="caution">
    <text evidence="8">The sequence shown here is derived from an EMBL/GenBank/DDBJ whole genome shotgun (WGS) entry which is preliminary data.</text>
</comment>
<dbReference type="PANTHER" id="PTHR48111">
    <property type="entry name" value="REGULATOR OF RPOS"/>
    <property type="match status" value="1"/>
</dbReference>
<evidence type="ECO:0000256" key="6">
    <source>
        <dbReference type="PROSITE-ProRule" id="PRU00169"/>
    </source>
</evidence>
<keyword evidence="4" id="KW-0238">DNA-binding</keyword>
<gene>
    <name evidence="8" type="ORF">X474_02395</name>
</gene>
<dbReference type="GO" id="GO:0005829">
    <property type="term" value="C:cytosol"/>
    <property type="evidence" value="ECO:0007669"/>
    <property type="project" value="TreeGrafter"/>
</dbReference>
<evidence type="ECO:0000259" key="7">
    <source>
        <dbReference type="PROSITE" id="PS50110"/>
    </source>
</evidence>
<evidence type="ECO:0000313" key="9">
    <source>
        <dbReference type="Proteomes" id="UP000032233"/>
    </source>
</evidence>
<dbReference type="InterPro" id="IPR001789">
    <property type="entry name" value="Sig_transdc_resp-reg_receiver"/>
</dbReference>
<protein>
    <submittedName>
        <fullName evidence="8">Chemotaxis protein CheY</fullName>
    </submittedName>
</protein>
<dbReference type="InterPro" id="IPR011006">
    <property type="entry name" value="CheY-like_superfamily"/>
</dbReference>
<dbReference type="GO" id="GO:0000156">
    <property type="term" value="F:phosphorelay response regulator activity"/>
    <property type="evidence" value="ECO:0007669"/>
    <property type="project" value="TreeGrafter"/>
</dbReference>
<dbReference type="GO" id="GO:0000976">
    <property type="term" value="F:transcription cis-regulatory region binding"/>
    <property type="evidence" value="ECO:0007669"/>
    <property type="project" value="TreeGrafter"/>
</dbReference>
<organism evidence="8 9">
    <name type="scientific">Dethiosulfatarculus sandiegensis</name>
    <dbReference type="NCBI Taxonomy" id="1429043"/>
    <lineage>
        <taxon>Bacteria</taxon>
        <taxon>Pseudomonadati</taxon>
        <taxon>Thermodesulfobacteriota</taxon>
        <taxon>Desulfarculia</taxon>
        <taxon>Desulfarculales</taxon>
        <taxon>Desulfarculaceae</taxon>
        <taxon>Dethiosulfatarculus</taxon>
    </lineage>
</organism>
<keyword evidence="2" id="KW-0902">Two-component regulatory system</keyword>
<dbReference type="AlphaFoldDB" id="A0A0D2JIS5"/>
<reference evidence="8 9" key="1">
    <citation type="submission" date="2013-11" db="EMBL/GenBank/DDBJ databases">
        <title>Metagenomic analysis of a methanogenic consortium involved in long chain n-alkane degradation.</title>
        <authorList>
            <person name="Davidova I.A."/>
            <person name="Callaghan A.V."/>
            <person name="Wawrik B."/>
            <person name="Pruitt S."/>
            <person name="Marks C."/>
            <person name="Duncan K.E."/>
            <person name="Suflita J.M."/>
        </authorList>
    </citation>
    <scope>NUCLEOTIDE SEQUENCE [LARGE SCALE GENOMIC DNA]</scope>
    <source>
        <strain evidence="8 9">SPR</strain>
    </source>
</reference>
<dbReference type="EMBL" id="AZAC01000002">
    <property type="protein sequence ID" value="KIX15571.1"/>
    <property type="molecule type" value="Genomic_DNA"/>
</dbReference>
<dbReference type="SMART" id="SM00448">
    <property type="entry name" value="REC"/>
    <property type="match status" value="1"/>
</dbReference>
<dbReference type="PATRIC" id="fig|1429043.3.peg.502"/>
<evidence type="ECO:0000256" key="3">
    <source>
        <dbReference type="ARBA" id="ARBA00023015"/>
    </source>
</evidence>
<dbReference type="FunFam" id="3.40.50.2300:FF:000018">
    <property type="entry name" value="DNA-binding transcriptional regulator NtrC"/>
    <property type="match status" value="1"/>
</dbReference>
<dbReference type="InParanoid" id="A0A0D2JIS5"/>
<evidence type="ECO:0000256" key="4">
    <source>
        <dbReference type="ARBA" id="ARBA00023125"/>
    </source>
</evidence>
<feature type="domain" description="Response regulatory" evidence="7">
    <location>
        <begin position="5"/>
        <end position="122"/>
    </location>
</feature>
<dbReference type="GO" id="GO:0006355">
    <property type="term" value="P:regulation of DNA-templated transcription"/>
    <property type="evidence" value="ECO:0007669"/>
    <property type="project" value="TreeGrafter"/>
</dbReference>
<name>A0A0D2JIS5_9BACT</name>
<dbReference type="RefSeq" id="WP_044346469.1">
    <property type="nucleotide sequence ID" value="NZ_AZAC01000002.1"/>
</dbReference>
<keyword evidence="9" id="KW-1185">Reference proteome</keyword>
<dbReference type="STRING" id="1429043.X474_02395"/>
<evidence type="ECO:0000313" key="8">
    <source>
        <dbReference type="EMBL" id="KIX15571.1"/>
    </source>
</evidence>
<keyword evidence="5" id="KW-0804">Transcription</keyword>
<dbReference type="InterPro" id="IPR039420">
    <property type="entry name" value="WalR-like"/>
</dbReference>
<keyword evidence="3" id="KW-0805">Transcription regulation</keyword>
<evidence type="ECO:0000256" key="5">
    <source>
        <dbReference type="ARBA" id="ARBA00023163"/>
    </source>
</evidence>
<dbReference type="Proteomes" id="UP000032233">
    <property type="component" value="Unassembled WGS sequence"/>
</dbReference>
<proteinExistence type="predicted"/>